<name>A0A6P8QX23_GEOSA</name>
<evidence type="ECO:0000259" key="4">
    <source>
        <dbReference type="Pfam" id="PF05716"/>
    </source>
</evidence>
<feature type="region of interest" description="Disordered" evidence="3">
    <location>
        <begin position="472"/>
        <end position="510"/>
    </location>
</feature>
<dbReference type="Pfam" id="PF05716">
    <property type="entry name" value="AKAP_110"/>
    <property type="match status" value="1"/>
</dbReference>
<sequence>MSHENNWLQSTQGLCGVEFINPAVSKSTSIRAVTFFDVSNWTEEDIHKSKGAADGAVFLLRPAADENLGMTSLFTDLEKYTLGFRHVIDQVCYKFKWRSSATSRDPLSSMYLGNNNSMLCNYASLPPSKALFCILKYIMSVLEKKELSSQDYCFLKVWDMIGLLSSLENFVDEVPIYATLLTSIVIYNVSQEIKAMREASKTASDTAARLLTPSPKHQEVADSSPYSNAREYASQIARDVVDEGTFEASIRLLELGYKESSESQSMTSASQSLSSNVNVFQEVRPNSQQSNAGQKASDSEKQTAVLSAFIQALEGTTQPNKLEKEHQSMSVPSTIKNQQEGTSKGRKNYVNALMVEDSRSPTVQENWMDQGTEFKMSFAEYAYLLRLGLIEYIKQFASDLVDSILYSLVYEEEEEKSEDPVLKSEINKEEDLARFFLMLYANKLRGQMLRAVMFLSQRGQICNETPWKLMAKAGEKTESSRNESSPESPNVGSKHGMSQEIPAHVQKHSISPDSWAAQKEVLPDQTRKFSTPSPRPSSQTSRKDIMECIHKLMRFFVTDILSKSDSKWCQAIAKEIEKYLPFPTCDPDLEHRRASLAGSPVSQPENAGNEMVPVGVQQLVDCLKQAGSLHTETGEFSCSVDAEARRGWSIKIVAATSAQNTPEVLVINLNSSDKRNTRQLQALLQWAAASQLNIPVVHFREADAEVLSQLPLVMQKAAQKQIKVGTLLHVILRYLQDELTLRHENMAPRPVLDWLLEHL</sequence>
<dbReference type="GO" id="GO:0035686">
    <property type="term" value="C:sperm fibrous sheath"/>
    <property type="evidence" value="ECO:0007669"/>
    <property type="project" value="TreeGrafter"/>
</dbReference>
<dbReference type="FunCoup" id="A0A6P8QX23">
    <property type="interactions" value="31"/>
</dbReference>
<accession>A0A6P8QX23</accession>
<dbReference type="GO" id="GO:0008104">
    <property type="term" value="P:intracellular protein localization"/>
    <property type="evidence" value="ECO:0007669"/>
    <property type="project" value="TreeGrafter"/>
</dbReference>
<evidence type="ECO:0000256" key="3">
    <source>
        <dbReference type="SAM" id="MobiDB-lite"/>
    </source>
</evidence>
<feature type="domain" description="A-kinase anchor 110kDa C-terminal" evidence="4">
    <location>
        <begin position="658"/>
        <end position="757"/>
    </location>
</feature>
<dbReference type="GeneID" id="117361119"/>
<organism evidence="5 6">
    <name type="scientific">Geotrypetes seraphini</name>
    <name type="common">Gaboon caecilian</name>
    <name type="synonym">Caecilia seraphini</name>
    <dbReference type="NCBI Taxonomy" id="260995"/>
    <lineage>
        <taxon>Eukaryota</taxon>
        <taxon>Metazoa</taxon>
        <taxon>Chordata</taxon>
        <taxon>Craniata</taxon>
        <taxon>Vertebrata</taxon>
        <taxon>Euteleostomi</taxon>
        <taxon>Amphibia</taxon>
        <taxon>Gymnophiona</taxon>
        <taxon>Geotrypetes</taxon>
    </lineage>
</organism>
<proteinExistence type="inferred from homology"/>
<gene>
    <name evidence="6" type="primary">AKAP4</name>
</gene>
<dbReference type="GO" id="GO:0051018">
    <property type="term" value="F:protein kinase A binding"/>
    <property type="evidence" value="ECO:0007669"/>
    <property type="project" value="TreeGrafter"/>
</dbReference>
<dbReference type="KEGG" id="gsh:117361119"/>
<dbReference type="CTD" id="8852"/>
<feature type="compositionally biased region" description="Low complexity" evidence="3">
    <location>
        <begin position="530"/>
        <end position="540"/>
    </location>
</feature>
<reference evidence="6" key="1">
    <citation type="submission" date="2025-08" db="UniProtKB">
        <authorList>
            <consortium name="RefSeq"/>
        </authorList>
    </citation>
    <scope>IDENTIFICATION</scope>
</reference>
<evidence type="ECO:0000313" key="6">
    <source>
        <dbReference type="RefSeq" id="XP_033801924.1"/>
    </source>
</evidence>
<evidence type="ECO:0000256" key="2">
    <source>
        <dbReference type="ARBA" id="ARBA00022553"/>
    </source>
</evidence>
<dbReference type="InterPro" id="IPR018292">
    <property type="entry name" value="AKAP_110_C"/>
</dbReference>
<keyword evidence="2" id="KW-0597">Phosphoprotein</keyword>
<evidence type="ECO:0000256" key="1">
    <source>
        <dbReference type="ARBA" id="ARBA00005764"/>
    </source>
</evidence>
<dbReference type="PANTHER" id="PTHR10226:SF8">
    <property type="entry name" value="A-KINASE ANCHOR PROTEIN 4"/>
    <property type="match status" value="1"/>
</dbReference>
<dbReference type="RefSeq" id="XP_033801924.1">
    <property type="nucleotide sequence ID" value="XM_033946033.1"/>
</dbReference>
<dbReference type="AlphaFoldDB" id="A0A6P8QX23"/>
<comment type="similarity">
    <text evidence="1">Belongs to the AKAP110 family.</text>
</comment>
<feature type="compositionally biased region" description="Polar residues" evidence="3">
    <location>
        <begin position="328"/>
        <end position="342"/>
    </location>
</feature>
<feature type="region of interest" description="Disordered" evidence="3">
    <location>
        <begin position="522"/>
        <end position="542"/>
    </location>
</feature>
<dbReference type="GO" id="GO:0005737">
    <property type="term" value="C:cytoplasm"/>
    <property type="evidence" value="ECO:0007669"/>
    <property type="project" value="TreeGrafter"/>
</dbReference>
<evidence type="ECO:0000313" key="5">
    <source>
        <dbReference type="Proteomes" id="UP000515159"/>
    </source>
</evidence>
<keyword evidence="5" id="KW-1185">Reference proteome</keyword>
<dbReference type="OrthoDB" id="6154436at2759"/>
<dbReference type="PANTHER" id="PTHR10226">
    <property type="entry name" value="A KINASE ANCHOR PROTEIN"/>
    <property type="match status" value="1"/>
</dbReference>
<dbReference type="InterPro" id="IPR008382">
    <property type="entry name" value="SPHK1-interactor_AKAP_110"/>
</dbReference>
<dbReference type="InParanoid" id="A0A6P8QX23"/>
<dbReference type="GO" id="GO:0097228">
    <property type="term" value="C:sperm principal piece"/>
    <property type="evidence" value="ECO:0007669"/>
    <property type="project" value="TreeGrafter"/>
</dbReference>
<feature type="region of interest" description="Disordered" evidence="3">
    <location>
        <begin position="317"/>
        <end position="343"/>
    </location>
</feature>
<protein>
    <submittedName>
        <fullName evidence="6">A-kinase anchor protein 4</fullName>
    </submittedName>
</protein>
<dbReference type="Proteomes" id="UP000515159">
    <property type="component" value="Chromosome 5"/>
</dbReference>